<dbReference type="OrthoDB" id="4322309at2759"/>
<proteinExistence type="predicted"/>
<reference evidence="1 2" key="1">
    <citation type="submission" date="2016-10" db="EMBL/GenBank/DDBJ databases">
        <title>Genome sequence of the ascomycete fungus Penicillium subrubescens.</title>
        <authorList>
            <person name="De Vries R.P."/>
            <person name="Peng M."/>
            <person name="Dilokpimol A."/>
            <person name="Hilden K."/>
            <person name="Makela M.R."/>
            <person name="Grigoriev I."/>
            <person name="Riley R."/>
            <person name="Granchi Z."/>
        </authorList>
    </citation>
    <scope>NUCLEOTIDE SEQUENCE [LARGE SCALE GENOMIC DNA]</scope>
    <source>
        <strain evidence="1 2">CBS 132785</strain>
    </source>
</reference>
<protein>
    <submittedName>
        <fullName evidence="1">Uncharacterized protein</fullName>
    </submittedName>
</protein>
<dbReference type="Proteomes" id="UP000186955">
    <property type="component" value="Unassembled WGS sequence"/>
</dbReference>
<sequence length="185" mass="21822">MSTPATFSSRREENIHLFVESRRENCDKLLGWKSQLLRTPGIRRELSNSLEDIMLCDWDEFTLLHDAIREDWSEADDADHNGWDNCWWTEGLGIQAVMEALIWDLHDRPAYYHYAELAEILNILSVCIGQLQYQKEIDDHVRQMRDAAQQMNRRRRYFGPRLGALCDELFEIMQCECQYCGADES</sequence>
<dbReference type="EMBL" id="MNBE01000274">
    <property type="protein sequence ID" value="OKP11715.1"/>
    <property type="molecule type" value="Genomic_DNA"/>
</dbReference>
<name>A0A1Q5UGV6_9EURO</name>
<dbReference type="AlphaFoldDB" id="A0A1Q5UGV6"/>
<organism evidence="1 2">
    <name type="scientific">Penicillium subrubescens</name>
    <dbReference type="NCBI Taxonomy" id="1316194"/>
    <lineage>
        <taxon>Eukaryota</taxon>
        <taxon>Fungi</taxon>
        <taxon>Dikarya</taxon>
        <taxon>Ascomycota</taxon>
        <taxon>Pezizomycotina</taxon>
        <taxon>Eurotiomycetes</taxon>
        <taxon>Eurotiomycetidae</taxon>
        <taxon>Eurotiales</taxon>
        <taxon>Aspergillaceae</taxon>
        <taxon>Penicillium</taxon>
    </lineage>
</organism>
<accession>A0A1Q5UGV6</accession>
<gene>
    <name evidence="1" type="ORF">PENSUB_2787</name>
</gene>
<comment type="caution">
    <text evidence="1">The sequence shown here is derived from an EMBL/GenBank/DDBJ whole genome shotgun (WGS) entry which is preliminary data.</text>
</comment>
<evidence type="ECO:0000313" key="1">
    <source>
        <dbReference type="EMBL" id="OKP11715.1"/>
    </source>
</evidence>
<keyword evidence="2" id="KW-1185">Reference proteome</keyword>
<evidence type="ECO:0000313" key="2">
    <source>
        <dbReference type="Proteomes" id="UP000186955"/>
    </source>
</evidence>